<comment type="caution">
    <text evidence="2">The sequence shown here is derived from an EMBL/GenBank/DDBJ whole genome shotgun (WGS) entry which is preliminary data.</text>
</comment>
<evidence type="ECO:0000313" key="2">
    <source>
        <dbReference type="EMBL" id="CAJ1410359.1"/>
    </source>
</evidence>
<dbReference type="Gene3D" id="3.40.640.10">
    <property type="entry name" value="Type I PLP-dependent aspartate aminotransferase-like (Major domain)"/>
    <property type="match status" value="1"/>
</dbReference>
<organism evidence="2 3">
    <name type="scientific">Effrenium voratum</name>
    <dbReference type="NCBI Taxonomy" id="2562239"/>
    <lineage>
        <taxon>Eukaryota</taxon>
        <taxon>Sar</taxon>
        <taxon>Alveolata</taxon>
        <taxon>Dinophyceae</taxon>
        <taxon>Suessiales</taxon>
        <taxon>Symbiodiniaceae</taxon>
        <taxon>Effrenium</taxon>
    </lineage>
</organism>
<dbReference type="InterPro" id="IPR015421">
    <property type="entry name" value="PyrdxlP-dep_Trfase_major"/>
</dbReference>
<evidence type="ECO:0000313" key="3">
    <source>
        <dbReference type="Proteomes" id="UP001178507"/>
    </source>
</evidence>
<dbReference type="InterPro" id="IPR000192">
    <property type="entry name" value="Aminotrans_V_dom"/>
</dbReference>
<feature type="domain" description="Aminotransferase class V" evidence="1">
    <location>
        <begin position="13"/>
        <end position="252"/>
    </location>
</feature>
<proteinExistence type="predicted"/>
<dbReference type="InterPro" id="IPR015422">
    <property type="entry name" value="PyrdxlP-dep_Trfase_small"/>
</dbReference>
<sequence>MVEQLRYGIANIGGSYDSSRRAEAAVSSARSAMADFLTCSEQEIAFGPSMTALAYHLARSFRNGQVLQPGDNVVLDPISHGANVWTWVQLAKSAGAEVRWLPVGPHCALDTERLAAVIDHRTRLVAMGAASNAVGTVHDITSICHASRELSGERAWTFVDAVHFAPHGHLNVQSIGCDFLACSPYKFFGPHSGVLYGRSEKLQSLPADRLDCSDNSLPSAENCNMSRWELGTQNYEALAGVAAAVEYLAAVGDRFGGAVPGSSRTERLETGFRAITAHENELKQRFLVGLAVGLKQTLGRCTHFN</sequence>
<evidence type="ECO:0000259" key="1">
    <source>
        <dbReference type="Pfam" id="PF00266"/>
    </source>
</evidence>
<dbReference type="Gene3D" id="3.90.1150.10">
    <property type="entry name" value="Aspartate Aminotransferase, domain 1"/>
    <property type="match status" value="1"/>
</dbReference>
<dbReference type="InterPro" id="IPR015424">
    <property type="entry name" value="PyrdxlP-dep_Trfase"/>
</dbReference>
<dbReference type="PANTHER" id="PTHR43586:SF21">
    <property type="entry name" value="PYRIDOXAL PHOSPHATE (PLP)-DEPENDENT ASPARTATE AMINOTRANSFERASE SUPERFAMILY"/>
    <property type="match status" value="1"/>
</dbReference>
<accession>A0AA36NK44</accession>
<reference evidence="2" key="1">
    <citation type="submission" date="2023-08" db="EMBL/GenBank/DDBJ databases">
        <authorList>
            <person name="Chen Y."/>
            <person name="Shah S."/>
            <person name="Dougan E. K."/>
            <person name="Thang M."/>
            <person name="Chan C."/>
        </authorList>
    </citation>
    <scope>NUCLEOTIDE SEQUENCE</scope>
</reference>
<dbReference type="EMBL" id="CAUJNA010003813">
    <property type="protein sequence ID" value="CAJ1410359.1"/>
    <property type="molecule type" value="Genomic_DNA"/>
</dbReference>
<dbReference type="Proteomes" id="UP001178507">
    <property type="component" value="Unassembled WGS sequence"/>
</dbReference>
<dbReference type="SUPFAM" id="SSF53383">
    <property type="entry name" value="PLP-dependent transferases"/>
    <property type="match status" value="1"/>
</dbReference>
<dbReference type="AlphaFoldDB" id="A0AA36NK44"/>
<gene>
    <name evidence="2" type="ORF">EVOR1521_LOCUS31193</name>
</gene>
<protein>
    <recommendedName>
        <fullName evidence="1">Aminotransferase class V domain-containing protein</fullName>
    </recommendedName>
</protein>
<name>A0AA36NK44_9DINO</name>
<dbReference type="PANTHER" id="PTHR43586">
    <property type="entry name" value="CYSTEINE DESULFURASE"/>
    <property type="match status" value="1"/>
</dbReference>
<dbReference type="Pfam" id="PF00266">
    <property type="entry name" value="Aminotran_5"/>
    <property type="match status" value="1"/>
</dbReference>
<keyword evidence="3" id="KW-1185">Reference proteome</keyword>